<name>A0A1F7X4K3_9BACT</name>
<evidence type="ECO:0000313" key="2">
    <source>
        <dbReference type="EMBL" id="OGM09225.1"/>
    </source>
</evidence>
<proteinExistence type="predicted"/>
<dbReference type="EMBL" id="MGFQ01000024">
    <property type="protein sequence ID" value="OGM09225.1"/>
    <property type="molecule type" value="Genomic_DNA"/>
</dbReference>
<comment type="caution">
    <text evidence="2">The sequence shown here is derived from an EMBL/GenBank/DDBJ whole genome shotgun (WGS) entry which is preliminary data.</text>
</comment>
<protein>
    <submittedName>
        <fullName evidence="2">Uncharacterized protein</fullName>
    </submittedName>
</protein>
<accession>A0A1F7X4K3</accession>
<keyword evidence="1" id="KW-0812">Transmembrane</keyword>
<sequence>MEVKDKMTIEGYIIGGVIVLLMIFWVCYYLTRILLFTSKMRTTNELGSLMDKNPKLGESKDLMGCPFCGSEAFIWIIPGSKLYKISCKNDCVTMPPRFDMGFTSEEQAKKYWNCRYFPTL</sequence>
<feature type="transmembrane region" description="Helical" evidence="1">
    <location>
        <begin position="12"/>
        <end position="31"/>
    </location>
</feature>
<organism evidence="2 3">
    <name type="scientific">Candidatus Woesebacteria bacterium RBG_13_36_22</name>
    <dbReference type="NCBI Taxonomy" id="1802478"/>
    <lineage>
        <taxon>Bacteria</taxon>
        <taxon>Candidatus Woeseibacteriota</taxon>
    </lineage>
</organism>
<keyword evidence="1" id="KW-1133">Transmembrane helix</keyword>
<evidence type="ECO:0000313" key="3">
    <source>
        <dbReference type="Proteomes" id="UP000176939"/>
    </source>
</evidence>
<reference evidence="2 3" key="1">
    <citation type="journal article" date="2016" name="Nat. Commun.">
        <title>Thousands of microbial genomes shed light on interconnected biogeochemical processes in an aquifer system.</title>
        <authorList>
            <person name="Anantharaman K."/>
            <person name="Brown C.T."/>
            <person name="Hug L.A."/>
            <person name="Sharon I."/>
            <person name="Castelle C.J."/>
            <person name="Probst A.J."/>
            <person name="Thomas B.C."/>
            <person name="Singh A."/>
            <person name="Wilkins M.J."/>
            <person name="Karaoz U."/>
            <person name="Brodie E.L."/>
            <person name="Williams K.H."/>
            <person name="Hubbard S.S."/>
            <person name="Banfield J.F."/>
        </authorList>
    </citation>
    <scope>NUCLEOTIDE SEQUENCE [LARGE SCALE GENOMIC DNA]</scope>
</reference>
<gene>
    <name evidence="2" type="ORF">A2Z67_04780</name>
</gene>
<evidence type="ECO:0000256" key="1">
    <source>
        <dbReference type="SAM" id="Phobius"/>
    </source>
</evidence>
<keyword evidence="1" id="KW-0472">Membrane</keyword>
<dbReference type="AlphaFoldDB" id="A0A1F7X4K3"/>
<dbReference type="Proteomes" id="UP000176939">
    <property type="component" value="Unassembled WGS sequence"/>
</dbReference>